<evidence type="ECO:0000313" key="4">
    <source>
        <dbReference type="WBParaSite" id="ASIM_0000568401-mRNA-1"/>
    </source>
</evidence>
<evidence type="ECO:0000313" key="3">
    <source>
        <dbReference type="Proteomes" id="UP000267096"/>
    </source>
</evidence>
<keyword evidence="3" id="KW-1185">Reference proteome</keyword>
<evidence type="ECO:0000256" key="1">
    <source>
        <dbReference type="SAM" id="SignalP"/>
    </source>
</evidence>
<feature type="chain" id="PRO_5043120867" evidence="1">
    <location>
        <begin position="21"/>
        <end position="46"/>
    </location>
</feature>
<dbReference type="AlphaFoldDB" id="A0A0M3JDJ6"/>
<dbReference type="WBParaSite" id="ASIM_0000568401-mRNA-1">
    <property type="protein sequence ID" value="ASIM_0000568401-mRNA-1"/>
    <property type="gene ID" value="ASIM_0000568401"/>
</dbReference>
<gene>
    <name evidence="2" type="ORF">ASIM_LOCUS5484</name>
</gene>
<dbReference type="Proteomes" id="UP000267096">
    <property type="component" value="Unassembled WGS sequence"/>
</dbReference>
<reference evidence="2 3" key="2">
    <citation type="submission" date="2018-11" db="EMBL/GenBank/DDBJ databases">
        <authorList>
            <consortium name="Pathogen Informatics"/>
        </authorList>
    </citation>
    <scope>NUCLEOTIDE SEQUENCE [LARGE SCALE GENOMIC DNA]</scope>
</reference>
<name>A0A0M3JDJ6_ANISI</name>
<keyword evidence="1" id="KW-0732">Signal</keyword>
<proteinExistence type="predicted"/>
<reference evidence="4" key="1">
    <citation type="submission" date="2017-02" db="UniProtKB">
        <authorList>
            <consortium name="WormBaseParasite"/>
        </authorList>
    </citation>
    <scope>IDENTIFICATION</scope>
</reference>
<protein>
    <submittedName>
        <fullName evidence="4">Transposase</fullName>
    </submittedName>
</protein>
<dbReference type="OrthoDB" id="10515554at2759"/>
<dbReference type="EMBL" id="UYRR01010772">
    <property type="protein sequence ID" value="VDK25603.1"/>
    <property type="molecule type" value="Genomic_DNA"/>
</dbReference>
<accession>A0A0M3JDJ6</accession>
<sequence>MFLLTTGALIVLIQQQLVRMQISAAAAEYPWTFDNDLFGGKTKLTF</sequence>
<feature type="signal peptide" evidence="1">
    <location>
        <begin position="1"/>
        <end position="20"/>
    </location>
</feature>
<evidence type="ECO:0000313" key="2">
    <source>
        <dbReference type="EMBL" id="VDK25603.1"/>
    </source>
</evidence>
<organism evidence="4">
    <name type="scientific">Anisakis simplex</name>
    <name type="common">Herring worm</name>
    <dbReference type="NCBI Taxonomy" id="6269"/>
    <lineage>
        <taxon>Eukaryota</taxon>
        <taxon>Metazoa</taxon>
        <taxon>Ecdysozoa</taxon>
        <taxon>Nematoda</taxon>
        <taxon>Chromadorea</taxon>
        <taxon>Rhabditida</taxon>
        <taxon>Spirurina</taxon>
        <taxon>Ascaridomorpha</taxon>
        <taxon>Ascaridoidea</taxon>
        <taxon>Anisakidae</taxon>
        <taxon>Anisakis</taxon>
        <taxon>Anisakis simplex complex</taxon>
    </lineage>
</organism>